<sequence length="56" mass="6389">MSLKQDFKISLDGGYDELDFVLNLLERGITGEQIKNEVGYKEAMWFSNFCSSHGLN</sequence>
<protein>
    <submittedName>
        <fullName evidence="1">Uncharacterized protein</fullName>
    </submittedName>
</protein>
<evidence type="ECO:0000313" key="1">
    <source>
        <dbReference type="EMBL" id="HIX80761.1"/>
    </source>
</evidence>
<proteinExistence type="predicted"/>
<dbReference type="AlphaFoldDB" id="A0A9D1XKC2"/>
<comment type="caution">
    <text evidence="1">The sequence shown here is derived from an EMBL/GenBank/DDBJ whole genome shotgun (WGS) entry which is preliminary data.</text>
</comment>
<accession>A0A9D1XKC2</accession>
<reference evidence="1" key="1">
    <citation type="journal article" date="2021" name="PeerJ">
        <title>Extensive microbial diversity within the chicken gut microbiome revealed by metagenomics and culture.</title>
        <authorList>
            <person name="Gilroy R."/>
            <person name="Ravi A."/>
            <person name="Getino M."/>
            <person name="Pursley I."/>
            <person name="Horton D.L."/>
            <person name="Alikhan N.F."/>
            <person name="Baker D."/>
            <person name="Gharbi K."/>
            <person name="Hall N."/>
            <person name="Watson M."/>
            <person name="Adriaenssens E.M."/>
            <person name="Foster-Nyarko E."/>
            <person name="Jarju S."/>
            <person name="Secka A."/>
            <person name="Antonio M."/>
            <person name="Oren A."/>
            <person name="Chaudhuri R.R."/>
            <person name="La Ragione R."/>
            <person name="Hildebrand F."/>
            <person name="Pallen M.J."/>
        </authorList>
    </citation>
    <scope>NUCLEOTIDE SEQUENCE</scope>
    <source>
        <strain evidence="1">ChiGjej1B1-14440</strain>
    </source>
</reference>
<dbReference type="Proteomes" id="UP000886724">
    <property type="component" value="Unassembled WGS sequence"/>
</dbReference>
<gene>
    <name evidence="1" type="ORF">H9980_02175</name>
</gene>
<reference evidence="1" key="2">
    <citation type="submission" date="2021-04" db="EMBL/GenBank/DDBJ databases">
        <authorList>
            <person name="Gilroy R."/>
        </authorList>
    </citation>
    <scope>NUCLEOTIDE SEQUENCE</scope>
    <source>
        <strain evidence="1">ChiGjej1B1-14440</strain>
    </source>
</reference>
<evidence type="ECO:0000313" key="2">
    <source>
        <dbReference type="Proteomes" id="UP000886724"/>
    </source>
</evidence>
<name>A0A9D1XKC2_9FIRM</name>
<dbReference type="EMBL" id="DXET01000055">
    <property type="protein sequence ID" value="HIX80761.1"/>
    <property type="molecule type" value="Genomic_DNA"/>
</dbReference>
<organism evidence="1 2">
    <name type="scientific">Candidatus Erysipelatoclostridium merdavium</name>
    <dbReference type="NCBI Taxonomy" id="2838566"/>
    <lineage>
        <taxon>Bacteria</taxon>
        <taxon>Bacillati</taxon>
        <taxon>Bacillota</taxon>
        <taxon>Erysipelotrichia</taxon>
        <taxon>Erysipelotrichales</taxon>
        <taxon>Erysipelotrichales incertae sedis</taxon>
    </lineage>
</organism>